<feature type="signal peptide" evidence="1">
    <location>
        <begin position="1"/>
        <end position="26"/>
    </location>
</feature>
<proteinExistence type="predicted"/>
<keyword evidence="3" id="KW-1185">Reference proteome</keyword>
<gene>
    <name evidence="2" type="ORF">JW646_04475</name>
</gene>
<keyword evidence="1" id="KW-0732">Signal</keyword>
<dbReference type="RefSeq" id="WP_228416743.1">
    <property type="nucleotide sequence ID" value="NZ_CP081135.1"/>
</dbReference>
<evidence type="ECO:0008006" key="4">
    <source>
        <dbReference type="Google" id="ProtNLM"/>
    </source>
</evidence>
<dbReference type="EMBL" id="CP081135">
    <property type="protein sequence ID" value="UEL48717.1"/>
    <property type="molecule type" value="Genomic_DNA"/>
</dbReference>
<accession>A0AAX2ZK17</accession>
<dbReference type="AlphaFoldDB" id="A0AAX2ZK17"/>
<protein>
    <recommendedName>
        <fullName evidence="4">SbsC C-terminal domain-containing protein</fullName>
    </recommendedName>
</protein>
<feature type="chain" id="PRO_5043365439" description="SbsC C-terminal domain-containing protein" evidence="1">
    <location>
        <begin position="27"/>
        <end position="321"/>
    </location>
</feature>
<dbReference type="KEGG" id="tem:JW646_04475"/>
<name>A0AAX2ZK17_9FIRM</name>
<evidence type="ECO:0000313" key="2">
    <source>
        <dbReference type="EMBL" id="UEL48717.1"/>
    </source>
</evidence>
<organism evidence="2 3">
    <name type="scientific">Terrisporobacter hibernicus</name>
    <dbReference type="NCBI Taxonomy" id="2813371"/>
    <lineage>
        <taxon>Bacteria</taxon>
        <taxon>Bacillati</taxon>
        <taxon>Bacillota</taxon>
        <taxon>Clostridia</taxon>
        <taxon>Peptostreptococcales</taxon>
        <taxon>Peptostreptococcaceae</taxon>
        <taxon>Terrisporobacter</taxon>
    </lineage>
</organism>
<reference evidence="2 3" key="1">
    <citation type="journal article" date="2023" name="Int. J. Syst. Evol. Microbiol.">
        <title>Terrisporobacter hibernicus sp. nov., isolated from bovine faeces in Northern Ireland.</title>
        <authorList>
            <person name="Mitchell M."/>
            <person name="Nguyen S.V."/>
            <person name="Connor M."/>
            <person name="Fairley D.J."/>
            <person name="Donoghue O."/>
            <person name="Marshall H."/>
            <person name="Koolman L."/>
            <person name="McMullan G."/>
            <person name="Schaffer K.E."/>
            <person name="McGrath J.W."/>
            <person name="Fanning S."/>
        </authorList>
    </citation>
    <scope>NUCLEOTIDE SEQUENCE [LARGE SCALE GENOMIC DNA]</scope>
    <source>
        <strain evidence="2 3">MCA3</strain>
    </source>
</reference>
<evidence type="ECO:0000256" key="1">
    <source>
        <dbReference type="SAM" id="SignalP"/>
    </source>
</evidence>
<dbReference type="Proteomes" id="UP001198983">
    <property type="component" value="Chromosome"/>
</dbReference>
<evidence type="ECO:0000313" key="3">
    <source>
        <dbReference type="Proteomes" id="UP001198983"/>
    </source>
</evidence>
<sequence length="321" mass="36406">MIKNKMARLVGSAMAAALMFSAISPAIEASAKEINTGEKTAATQEYNQQLAYAIEEIKVVVNYLDNKDLANPDNREYVLAFATSAVERIRGMESNDHVKFINETAEQLRIAIDLSDRLYGEMKNIKEAFDNDYSKDHKETVLGYLNGTLSDIVHSEYKNYINKTTLNNANKFLHEYADKLTAKDVSEEVSNIDQEQLKYAIEEMRIAIDIMDNKNLIDRDNYDRMVIFANTAVERIKDMDPENEYVKDINRLAGEISTLDNTILRRLMTDVDGVKNATEDTKEDWINALNESITYGRQNNLLNYETAFAATEVLHTAAGIK</sequence>